<evidence type="ECO:0000313" key="7">
    <source>
        <dbReference type="Proteomes" id="UP000693952"/>
    </source>
</evidence>
<comment type="subcellular location">
    <subcellularLocation>
        <location evidence="1">Membrane</location>
        <topology evidence="1">Multi-pass membrane protein</topology>
    </subcellularLocation>
</comment>
<dbReference type="Proteomes" id="UP000693952">
    <property type="component" value="Chromosome"/>
</dbReference>
<feature type="transmembrane region" description="Helical" evidence="5">
    <location>
        <begin position="33"/>
        <end position="53"/>
    </location>
</feature>
<gene>
    <name evidence="6" type="ORF">KSS89_04225</name>
</gene>
<feature type="transmembrane region" description="Helical" evidence="5">
    <location>
        <begin position="167"/>
        <end position="188"/>
    </location>
</feature>
<dbReference type="InterPro" id="IPR059112">
    <property type="entry name" value="CysZ/EI24"/>
</dbReference>
<dbReference type="Pfam" id="PF07264">
    <property type="entry name" value="EI24"/>
    <property type="match status" value="1"/>
</dbReference>
<evidence type="ECO:0000256" key="1">
    <source>
        <dbReference type="ARBA" id="ARBA00004141"/>
    </source>
</evidence>
<dbReference type="RefSeq" id="WP_068577173.1">
    <property type="nucleotide sequence ID" value="NZ_CP027706.1"/>
</dbReference>
<proteinExistence type="predicted"/>
<feature type="transmembrane region" description="Helical" evidence="5">
    <location>
        <begin position="59"/>
        <end position="80"/>
    </location>
</feature>
<feature type="transmembrane region" description="Helical" evidence="5">
    <location>
        <begin position="113"/>
        <end position="136"/>
    </location>
</feature>
<evidence type="ECO:0000256" key="2">
    <source>
        <dbReference type="ARBA" id="ARBA00022692"/>
    </source>
</evidence>
<reference evidence="6" key="1">
    <citation type="submission" date="2021-06" db="EMBL/GenBank/DDBJ databases">
        <title>Updating the genus Pseudomonas: Description of 43 new species and partition of the Pseudomonas putida group.</title>
        <authorList>
            <person name="Girard L."/>
            <person name="Lood C."/>
            <person name="Vandamme P."/>
            <person name="Rokni-Zadeh H."/>
            <person name="van Noort V."/>
            <person name="Hofte M."/>
            <person name="Lavigne R."/>
            <person name="De Mot R."/>
        </authorList>
    </citation>
    <scope>NUCLEOTIDE SEQUENCE</scope>
    <source>
        <strain evidence="6">CMR12a</strain>
    </source>
</reference>
<evidence type="ECO:0000313" key="6">
    <source>
        <dbReference type="EMBL" id="QXH41443.1"/>
    </source>
</evidence>
<protein>
    <submittedName>
        <fullName evidence="6">EI24 domain-containing protein</fullName>
    </submittedName>
</protein>
<keyword evidence="4 5" id="KW-0472">Membrane</keyword>
<evidence type="ECO:0000256" key="5">
    <source>
        <dbReference type="SAM" id="Phobius"/>
    </source>
</evidence>
<keyword evidence="2 5" id="KW-0812">Transmembrane</keyword>
<keyword evidence="7" id="KW-1185">Reference proteome</keyword>
<organism evidence="6 7">
    <name type="scientific">Pseudomonas sessilinigenes</name>
    <dbReference type="NCBI Taxonomy" id="658629"/>
    <lineage>
        <taxon>Bacteria</taxon>
        <taxon>Pseudomonadati</taxon>
        <taxon>Pseudomonadota</taxon>
        <taxon>Gammaproteobacteria</taxon>
        <taxon>Pseudomonadales</taxon>
        <taxon>Pseudomonadaceae</taxon>
        <taxon>Pseudomonas</taxon>
    </lineage>
</organism>
<keyword evidence="3 5" id="KW-1133">Transmembrane helix</keyword>
<evidence type="ECO:0000256" key="3">
    <source>
        <dbReference type="ARBA" id="ARBA00022989"/>
    </source>
</evidence>
<accession>A0ABX8MSW6</accession>
<feature type="transmembrane region" description="Helical" evidence="5">
    <location>
        <begin position="228"/>
        <end position="254"/>
    </location>
</feature>
<sequence>MTLKTRCQGITRACGEALTCLALALRSSLRPGILLRSSLLCLIVFGLWTWAFYSNFQLISIVSGAISLFVVYGAAVIGFVPGISGSGGASVAGMGAIAPALATLLIYAGLLAVAVIVALYTGMIILSIRLMLRWVLMGSLRQRALRQYPHLQGRTPAPGNMLRGARYYLMPWLSLGLGPLLCLLIPFVNGMLLMLLLAYLNVRFLTAPALAGLASGEEQLQAIRQQRGAMAAFGLLIFVIALVPVLNLLVPALLGAGTCHLAYRGLERTPSPAGAACVPQVSLPPL</sequence>
<name>A0ABX8MSW6_9PSED</name>
<dbReference type="EMBL" id="CP077074">
    <property type="protein sequence ID" value="QXH41443.1"/>
    <property type="molecule type" value="Genomic_DNA"/>
</dbReference>
<evidence type="ECO:0000256" key="4">
    <source>
        <dbReference type="ARBA" id="ARBA00023136"/>
    </source>
</evidence>